<sequence length="767" mass="86010">MAKFVADTNAIEIPHRTAIALERVILVRRSFSKQVGRRDRRSDATHAYFANVLEKVRDYLKPIMEAGLFKPKDTPKENKNSTPLSNMFDCLNVYTPSETFLNAPDIIPEPSVQSTVEQEPTLEDATFALLTLLGDLERIKDEISELWKKYAAGKIDVSAAAVATNTAFELAQSLENEVKDLLDKFKGTALLMESLFISACEMMGIDAGKKGRGEAFNIRAYSLAKDMHINTLQLLRSYVEQSRQVDIINIYNGMFGWYNEELGAKGKTNKEKWAQDRGAMMALLPDLQFLGTRGGRGQVEDELVRATGEVFDNLSKRLSVWIPWALNVWLDILQGFGSNCGQAYEELRRDSLKIQKALLNLPDTPQRTEVLKTVTRWNRDPTYTTRTDLIKTGALRGNGLSPEFTFLRRHSIFCGLLLHHCRCQLHEKGVELAAQGGGILCTAQLYQALRNENRLPDKKWDDLETLWEYQGDPCFFVGEPPKDREGYFKNFTLSKGLSASNWAPNRRSGKPAMQTNNMRNMKFDGWLSLKVGRRLHVDNTREPWTKAYVTELLTDGRTKEMQDGKGKTYANMKGKEKEHEPLPSTPEEIISHLAQVIGKQVPRIAFNYFNMHYISKDLLASLKDAFVKAIGPEFMNSIPSEDQLPLVVGYIFSTAAGHSSEDVRIRGAGNDGLLNIATEIVNDFLDSGMGSWITKASQQDVNPEEVEGLDIDGSKNWAGNAIGNLMREGPGAFEGRDKPTAGDLEKLMGMLGLNRAEMNDVARRAGF</sequence>
<dbReference type="Pfam" id="PF20253">
    <property type="entry name" value="DUF6604"/>
    <property type="match status" value="1"/>
</dbReference>
<comment type="caution">
    <text evidence="2">The sequence shown here is derived from an EMBL/GenBank/DDBJ whole genome shotgun (WGS) entry which is preliminary data.</text>
</comment>
<reference evidence="2 3" key="1">
    <citation type="submission" date="2018-06" db="EMBL/GenBank/DDBJ databases">
        <title>Fusarium incarnatum-equiseti species complex species 28.</title>
        <authorList>
            <person name="Gardiner D.M."/>
        </authorList>
    </citation>
    <scope>NUCLEOTIDE SEQUENCE [LARGE SCALE GENOMIC DNA]</scope>
    <source>
        <strain evidence="2 3">FIESC_28</strain>
    </source>
</reference>
<dbReference type="GeneID" id="42000758"/>
<proteinExistence type="predicted"/>
<name>A0A366QN28_9HYPO</name>
<evidence type="ECO:0000313" key="2">
    <source>
        <dbReference type="EMBL" id="RBR05526.1"/>
    </source>
</evidence>
<feature type="domain" description="DUF6604" evidence="1">
    <location>
        <begin position="1"/>
        <end position="179"/>
    </location>
</feature>
<protein>
    <recommendedName>
        <fullName evidence="1">DUF6604 domain-containing protein</fullName>
    </recommendedName>
</protein>
<dbReference type="EMBL" id="QKXC01000375">
    <property type="protein sequence ID" value="RBR05526.1"/>
    <property type="molecule type" value="Genomic_DNA"/>
</dbReference>
<dbReference type="AlphaFoldDB" id="A0A366QN28"/>
<gene>
    <name evidence="2" type="ORF">FIESC28_11337</name>
</gene>
<dbReference type="RefSeq" id="XP_031010474.1">
    <property type="nucleotide sequence ID" value="XM_031165462.1"/>
</dbReference>
<dbReference type="PANTHER" id="PTHR38795:SF1">
    <property type="entry name" value="DUF6604 DOMAIN-CONTAINING PROTEIN"/>
    <property type="match status" value="1"/>
</dbReference>
<dbReference type="Proteomes" id="UP000253153">
    <property type="component" value="Unassembled WGS sequence"/>
</dbReference>
<evidence type="ECO:0000313" key="3">
    <source>
        <dbReference type="Proteomes" id="UP000253153"/>
    </source>
</evidence>
<accession>A0A366QN28</accession>
<organism evidence="2 3">
    <name type="scientific">Fusarium coffeatum</name>
    <dbReference type="NCBI Taxonomy" id="231269"/>
    <lineage>
        <taxon>Eukaryota</taxon>
        <taxon>Fungi</taxon>
        <taxon>Dikarya</taxon>
        <taxon>Ascomycota</taxon>
        <taxon>Pezizomycotina</taxon>
        <taxon>Sordariomycetes</taxon>
        <taxon>Hypocreomycetidae</taxon>
        <taxon>Hypocreales</taxon>
        <taxon>Nectriaceae</taxon>
        <taxon>Fusarium</taxon>
        <taxon>Fusarium incarnatum-equiseti species complex</taxon>
    </lineage>
</organism>
<dbReference type="OrthoDB" id="5238236at2759"/>
<dbReference type="InterPro" id="IPR046539">
    <property type="entry name" value="DUF6604"/>
</dbReference>
<evidence type="ECO:0000259" key="1">
    <source>
        <dbReference type="Pfam" id="PF20253"/>
    </source>
</evidence>
<dbReference type="PANTHER" id="PTHR38795">
    <property type="entry name" value="DUF6604 DOMAIN-CONTAINING PROTEIN"/>
    <property type="match status" value="1"/>
</dbReference>
<keyword evidence="3" id="KW-1185">Reference proteome</keyword>